<dbReference type="Proteomes" id="UP000199309">
    <property type="component" value="Unassembled WGS sequence"/>
</dbReference>
<reference evidence="6 7" key="1">
    <citation type="submission" date="2016-10" db="EMBL/GenBank/DDBJ databases">
        <authorList>
            <person name="de Groot N.N."/>
        </authorList>
    </citation>
    <scope>NUCLEOTIDE SEQUENCE [LARGE SCALE GENOMIC DNA]</scope>
    <source>
        <strain evidence="6 7">DSM 16981</strain>
    </source>
</reference>
<dbReference type="NCBIfam" id="NF006771">
    <property type="entry name" value="PRK09290.1-5"/>
    <property type="match status" value="1"/>
</dbReference>
<feature type="binding site" evidence="3">
    <location>
        <position position="379"/>
    </location>
    <ligand>
        <name>Zn(2+)</name>
        <dbReference type="ChEBI" id="CHEBI:29105"/>
        <label>2</label>
    </ligand>
</feature>
<dbReference type="GO" id="GO:0046872">
    <property type="term" value="F:metal ion binding"/>
    <property type="evidence" value="ECO:0007669"/>
    <property type="project" value="UniProtKB-KW"/>
</dbReference>
<dbReference type="EMBL" id="FNHQ01000011">
    <property type="protein sequence ID" value="SDM68599.1"/>
    <property type="molecule type" value="Genomic_DNA"/>
</dbReference>
<dbReference type="Gene3D" id="3.40.630.10">
    <property type="entry name" value="Zn peptidases"/>
    <property type="match status" value="1"/>
</dbReference>
<dbReference type="STRING" id="349095.SAMN05660299_01369"/>
<protein>
    <submittedName>
        <fullName evidence="6">Allantoate deiminase</fullName>
    </submittedName>
</protein>
<dbReference type="CDD" id="cd03884">
    <property type="entry name" value="M20_bAS"/>
    <property type="match status" value="1"/>
</dbReference>
<evidence type="ECO:0000256" key="1">
    <source>
        <dbReference type="ARBA" id="ARBA00006153"/>
    </source>
</evidence>
<keyword evidence="7" id="KW-1185">Reference proteome</keyword>
<feature type="binding site" evidence="4">
    <location>
        <position position="213"/>
    </location>
    <ligand>
        <name>allantoate</name>
        <dbReference type="ChEBI" id="CHEBI:17536"/>
    </ligand>
</feature>
<feature type="binding site" evidence="3">
    <location>
        <position position="79"/>
    </location>
    <ligand>
        <name>Zn(2+)</name>
        <dbReference type="ChEBI" id="CHEBI:29105"/>
        <label>1</label>
    </ligand>
</feature>
<accession>A0A1G9V8V8</accession>
<keyword evidence="3" id="KW-0479">Metal-binding</keyword>
<feature type="binding site" evidence="4">
    <location>
        <position position="272"/>
    </location>
    <ligand>
        <name>allantoate</name>
        <dbReference type="ChEBI" id="CHEBI:17536"/>
    </ligand>
</feature>
<dbReference type="InterPro" id="IPR010158">
    <property type="entry name" value="Amidase_Cbmase"/>
</dbReference>
<dbReference type="InterPro" id="IPR036264">
    <property type="entry name" value="Bact_exopeptidase_dim_dom"/>
</dbReference>
<dbReference type="SUPFAM" id="SSF55031">
    <property type="entry name" value="Bacterial exopeptidase dimerisation domain"/>
    <property type="match status" value="1"/>
</dbReference>
<gene>
    <name evidence="6" type="ORF">SAMN05660299_01369</name>
</gene>
<evidence type="ECO:0000256" key="4">
    <source>
        <dbReference type="PIRSR" id="PIRSR001235-2"/>
    </source>
</evidence>
<evidence type="ECO:0000256" key="3">
    <source>
        <dbReference type="PIRSR" id="PIRSR001235-1"/>
    </source>
</evidence>
<dbReference type="AlphaFoldDB" id="A0A1G9V8V8"/>
<feature type="binding site" evidence="3">
    <location>
        <position position="90"/>
    </location>
    <ligand>
        <name>Zn(2+)</name>
        <dbReference type="ChEBI" id="CHEBI:29105"/>
        <label>2</label>
    </ligand>
</feature>
<feature type="binding site" evidence="3">
    <location>
        <position position="188"/>
    </location>
    <ligand>
        <name>Zn(2+)</name>
        <dbReference type="ChEBI" id="CHEBI:29105"/>
        <label>1</label>
    </ligand>
</feature>
<dbReference type="InterPro" id="IPR002933">
    <property type="entry name" value="Peptidase_M20"/>
</dbReference>
<dbReference type="Pfam" id="PF01546">
    <property type="entry name" value="Peptidase_M20"/>
    <property type="match status" value="1"/>
</dbReference>
<evidence type="ECO:0000313" key="6">
    <source>
        <dbReference type="EMBL" id="SDM68599.1"/>
    </source>
</evidence>
<feature type="binding site" evidence="3">
    <location>
        <position position="90"/>
    </location>
    <ligand>
        <name>Zn(2+)</name>
        <dbReference type="ChEBI" id="CHEBI:29105"/>
        <label>1</label>
    </ligand>
</feature>
<dbReference type="RefSeq" id="WP_091649738.1">
    <property type="nucleotide sequence ID" value="NZ_FNHQ01000011.1"/>
</dbReference>
<dbReference type="OrthoDB" id="9808195at2"/>
<feature type="binding site" evidence="3">
    <location>
        <position position="123"/>
    </location>
    <ligand>
        <name>Zn(2+)</name>
        <dbReference type="ChEBI" id="CHEBI:29105"/>
        <label>2</label>
    </ligand>
</feature>
<keyword evidence="3" id="KW-0862">Zinc</keyword>
<sequence>MTNTIVSDNLEKMLQDMMKFSADTTGVTRLPFTKEAEQAALYLQFRMREIGLESYIDVSGAVHGIHRGKTKKRIIIGSHYDSVKCGGPFDGIAGIVCGIETARLLADQELDYTLEIIALNDEEGIRFDGSYFSSKAFLGGWTVSDLKTIRDKNGISIYDAMNSMSLDPEHIADTAWNLDEIRCFLEVHIEQGPILDQKKCDLGIVDRIVGLRRYEITLCGQANHAGTTPMLMRHDPLAAAAKIISAVEEAALQHSDAVATVGFCKIVPNTINTIASQATLTIDIRSRNMIDITEISSKIASEVKQEALLRGVTYNLKETFCSEPAEMNPQLQKYLQSAISKSNYTYMTMSSGAGHDAQPISHKVPTAMLFIPSKDGKSHCPEEYTAVESLVKAVHVLQKTILIINKEVRC</sequence>
<dbReference type="PANTHER" id="PTHR32494">
    <property type="entry name" value="ALLANTOATE DEIMINASE-RELATED"/>
    <property type="match status" value="1"/>
</dbReference>
<dbReference type="Gene3D" id="3.30.70.360">
    <property type="match status" value="1"/>
</dbReference>
<evidence type="ECO:0000259" key="5">
    <source>
        <dbReference type="Pfam" id="PF07687"/>
    </source>
</evidence>
<organism evidence="6 7">
    <name type="scientific">Megasphaera paucivorans</name>
    <dbReference type="NCBI Taxonomy" id="349095"/>
    <lineage>
        <taxon>Bacteria</taxon>
        <taxon>Bacillati</taxon>
        <taxon>Bacillota</taxon>
        <taxon>Negativicutes</taxon>
        <taxon>Veillonellales</taxon>
        <taxon>Veillonellaceae</taxon>
        <taxon>Megasphaera</taxon>
    </lineage>
</organism>
<dbReference type="PANTHER" id="PTHR32494:SF5">
    <property type="entry name" value="ALLANTOATE AMIDOHYDROLASE"/>
    <property type="match status" value="1"/>
</dbReference>
<evidence type="ECO:0000313" key="7">
    <source>
        <dbReference type="Proteomes" id="UP000199309"/>
    </source>
</evidence>
<feature type="binding site" evidence="4">
    <location>
        <position position="285"/>
    </location>
    <ligand>
        <name>allantoate</name>
        <dbReference type="ChEBI" id="CHEBI:17536"/>
    </ligand>
</feature>
<name>A0A1G9V8V8_9FIRM</name>
<dbReference type="InterPro" id="IPR011650">
    <property type="entry name" value="Peptidase_M20_dimer"/>
</dbReference>
<dbReference type="Pfam" id="PF07687">
    <property type="entry name" value="M20_dimer"/>
    <property type="match status" value="1"/>
</dbReference>
<dbReference type="GO" id="GO:0016813">
    <property type="term" value="F:hydrolase activity, acting on carbon-nitrogen (but not peptide) bonds, in linear amidines"/>
    <property type="evidence" value="ECO:0007669"/>
    <property type="project" value="InterPro"/>
</dbReference>
<dbReference type="SUPFAM" id="SSF53187">
    <property type="entry name" value="Zn-dependent exopeptidases"/>
    <property type="match status" value="1"/>
</dbReference>
<proteinExistence type="inferred from homology"/>
<dbReference type="NCBIfam" id="TIGR01879">
    <property type="entry name" value="hydantase"/>
    <property type="match status" value="1"/>
</dbReference>
<evidence type="ECO:0000256" key="2">
    <source>
        <dbReference type="ARBA" id="ARBA00022801"/>
    </source>
</evidence>
<comment type="cofactor">
    <cofactor evidence="3">
        <name>Zn(2+)</name>
        <dbReference type="ChEBI" id="CHEBI:29105"/>
    </cofactor>
    <text evidence="3">Binds 2 Zn(2+) ions per subunit.</text>
</comment>
<keyword evidence="2" id="KW-0378">Hydrolase</keyword>
<feature type="domain" description="Peptidase M20 dimerisation" evidence="5">
    <location>
        <begin position="210"/>
        <end position="307"/>
    </location>
</feature>
<dbReference type="PIRSF" id="PIRSF001235">
    <property type="entry name" value="Amidase_carbamoylase"/>
    <property type="match status" value="1"/>
</dbReference>
<comment type="similarity">
    <text evidence="1">Belongs to the peptidase M20 family.</text>
</comment>